<comment type="caution">
    <text evidence="3">The sequence shown here is derived from an EMBL/GenBank/DDBJ whole genome shotgun (WGS) entry which is preliminary data.</text>
</comment>
<dbReference type="AlphaFoldDB" id="A0A9P9F267"/>
<dbReference type="Proteomes" id="UP000717696">
    <property type="component" value="Unassembled WGS sequence"/>
</dbReference>
<sequence>MARLLHSAVYRSRTSSPRRLLSFVRLCFGSSNCDCTAQRNDGLAHLNNLLSSFLRGQYSKDPFRWTRRTRRTIRTIRAIRCCFSIVVVGPFLAIHPLTGFLKGSSRDLHSKFCLVGYITATYVVRNTMANPSRDIQRPSHVVAQSSSPEEAQASPSLPLFKGFNISRFEAT</sequence>
<evidence type="ECO:0000256" key="2">
    <source>
        <dbReference type="SAM" id="Phobius"/>
    </source>
</evidence>
<keyword evidence="2" id="KW-0812">Transmembrane</keyword>
<reference evidence="3" key="1">
    <citation type="journal article" date="2021" name="Nat. Commun.">
        <title>Genetic determinants of endophytism in the Arabidopsis root mycobiome.</title>
        <authorList>
            <person name="Mesny F."/>
            <person name="Miyauchi S."/>
            <person name="Thiergart T."/>
            <person name="Pickel B."/>
            <person name="Atanasova L."/>
            <person name="Karlsson M."/>
            <person name="Huettel B."/>
            <person name="Barry K.W."/>
            <person name="Haridas S."/>
            <person name="Chen C."/>
            <person name="Bauer D."/>
            <person name="Andreopoulos W."/>
            <person name="Pangilinan J."/>
            <person name="LaButti K."/>
            <person name="Riley R."/>
            <person name="Lipzen A."/>
            <person name="Clum A."/>
            <person name="Drula E."/>
            <person name="Henrissat B."/>
            <person name="Kohler A."/>
            <person name="Grigoriev I.V."/>
            <person name="Martin F.M."/>
            <person name="Hacquard S."/>
        </authorList>
    </citation>
    <scope>NUCLEOTIDE SEQUENCE</scope>
    <source>
        <strain evidence="3">MPI-CAGE-AT-0021</strain>
    </source>
</reference>
<dbReference type="EMBL" id="JAGMUU010000007">
    <property type="protein sequence ID" value="KAH7149707.1"/>
    <property type="molecule type" value="Genomic_DNA"/>
</dbReference>
<protein>
    <submittedName>
        <fullName evidence="3">Uncharacterized protein</fullName>
    </submittedName>
</protein>
<organism evidence="3 4">
    <name type="scientific">Dactylonectria estremocensis</name>
    <dbReference type="NCBI Taxonomy" id="1079267"/>
    <lineage>
        <taxon>Eukaryota</taxon>
        <taxon>Fungi</taxon>
        <taxon>Dikarya</taxon>
        <taxon>Ascomycota</taxon>
        <taxon>Pezizomycotina</taxon>
        <taxon>Sordariomycetes</taxon>
        <taxon>Hypocreomycetidae</taxon>
        <taxon>Hypocreales</taxon>
        <taxon>Nectriaceae</taxon>
        <taxon>Dactylonectria</taxon>
    </lineage>
</organism>
<feature type="transmembrane region" description="Helical" evidence="2">
    <location>
        <begin position="77"/>
        <end position="96"/>
    </location>
</feature>
<gene>
    <name evidence="3" type="ORF">B0J13DRAFT_552228</name>
</gene>
<keyword evidence="2" id="KW-1133">Transmembrane helix</keyword>
<accession>A0A9P9F267</accession>
<evidence type="ECO:0000313" key="4">
    <source>
        <dbReference type="Proteomes" id="UP000717696"/>
    </source>
</evidence>
<feature type="region of interest" description="Disordered" evidence="1">
    <location>
        <begin position="135"/>
        <end position="155"/>
    </location>
</feature>
<feature type="compositionally biased region" description="Low complexity" evidence="1">
    <location>
        <begin position="143"/>
        <end position="155"/>
    </location>
</feature>
<evidence type="ECO:0000313" key="3">
    <source>
        <dbReference type="EMBL" id="KAH7149707.1"/>
    </source>
</evidence>
<name>A0A9P9F267_9HYPO</name>
<keyword evidence="2" id="KW-0472">Membrane</keyword>
<proteinExistence type="predicted"/>
<evidence type="ECO:0000256" key="1">
    <source>
        <dbReference type="SAM" id="MobiDB-lite"/>
    </source>
</evidence>
<keyword evidence="4" id="KW-1185">Reference proteome</keyword>
<feature type="non-terminal residue" evidence="3">
    <location>
        <position position="171"/>
    </location>
</feature>